<evidence type="ECO:0000313" key="5">
    <source>
        <dbReference type="Proteomes" id="UP000663866"/>
    </source>
</evidence>
<dbReference type="GO" id="GO:0004252">
    <property type="term" value="F:serine-type endopeptidase activity"/>
    <property type="evidence" value="ECO:0007669"/>
    <property type="project" value="InterPro"/>
</dbReference>
<dbReference type="AlphaFoldDB" id="A0A816NW05"/>
<evidence type="ECO:0000313" key="3">
    <source>
        <dbReference type="EMBL" id="CAF3930634.1"/>
    </source>
</evidence>
<dbReference type="Proteomes" id="UP000663856">
    <property type="component" value="Unassembled WGS sequence"/>
</dbReference>
<dbReference type="Gene3D" id="2.40.10.10">
    <property type="entry name" value="Trypsin-like serine proteases"/>
    <property type="match status" value="1"/>
</dbReference>
<dbReference type="Proteomes" id="UP000663866">
    <property type="component" value="Unassembled WGS sequence"/>
</dbReference>
<dbReference type="InterPro" id="IPR051333">
    <property type="entry name" value="CLIP_Serine_Protease"/>
</dbReference>
<evidence type="ECO:0000313" key="2">
    <source>
        <dbReference type="EMBL" id="CAF2040696.1"/>
    </source>
</evidence>
<dbReference type="EMBL" id="CAJOBG010001454">
    <property type="protein sequence ID" value="CAF3930634.1"/>
    <property type="molecule type" value="Genomic_DNA"/>
</dbReference>
<name>A0A816NW05_9BILA</name>
<dbReference type="PANTHER" id="PTHR24260:SF132">
    <property type="entry name" value="PEPTIDASE S1 DOMAIN-CONTAINING PROTEIN"/>
    <property type="match status" value="1"/>
</dbReference>
<organism evidence="2 4">
    <name type="scientific">Rotaria magnacalcarata</name>
    <dbReference type="NCBI Taxonomy" id="392030"/>
    <lineage>
        <taxon>Eukaryota</taxon>
        <taxon>Metazoa</taxon>
        <taxon>Spiralia</taxon>
        <taxon>Gnathifera</taxon>
        <taxon>Rotifera</taxon>
        <taxon>Eurotatoria</taxon>
        <taxon>Bdelloidea</taxon>
        <taxon>Philodinida</taxon>
        <taxon>Philodinidae</taxon>
        <taxon>Rotaria</taxon>
    </lineage>
</organism>
<dbReference type="InterPro" id="IPR001254">
    <property type="entry name" value="Trypsin_dom"/>
</dbReference>
<keyword evidence="5" id="KW-1185">Reference proteome</keyword>
<dbReference type="GO" id="GO:0006508">
    <property type="term" value="P:proteolysis"/>
    <property type="evidence" value="ECO:0007669"/>
    <property type="project" value="InterPro"/>
</dbReference>
<reference evidence="2" key="1">
    <citation type="submission" date="2021-02" db="EMBL/GenBank/DDBJ databases">
        <authorList>
            <person name="Nowell W R."/>
        </authorList>
    </citation>
    <scope>NUCLEOTIDE SEQUENCE</scope>
</reference>
<evidence type="ECO:0000313" key="4">
    <source>
        <dbReference type="Proteomes" id="UP000663856"/>
    </source>
</evidence>
<dbReference type="PROSITE" id="PS50240">
    <property type="entry name" value="TRYPSIN_DOM"/>
    <property type="match status" value="1"/>
</dbReference>
<sequence length="93" mass="10288">MQAEIKVFNPSQCNYRNFVSARQICAGGSSEVARGICNGDSGDALLKQVHGKWVIFGVTSFGPAARCAHSTTADGFTRVKYYKFWINERLKHS</sequence>
<dbReference type="EMBL" id="CAJNRF010002635">
    <property type="protein sequence ID" value="CAF2040696.1"/>
    <property type="molecule type" value="Genomic_DNA"/>
</dbReference>
<evidence type="ECO:0000259" key="1">
    <source>
        <dbReference type="PROSITE" id="PS50240"/>
    </source>
</evidence>
<protein>
    <recommendedName>
        <fullName evidence="1">Peptidase S1 domain-containing protein</fullName>
    </recommendedName>
</protein>
<dbReference type="PANTHER" id="PTHR24260">
    <property type="match status" value="1"/>
</dbReference>
<dbReference type="SUPFAM" id="SSF50494">
    <property type="entry name" value="Trypsin-like serine proteases"/>
    <property type="match status" value="1"/>
</dbReference>
<comment type="caution">
    <text evidence="2">The sequence shown here is derived from an EMBL/GenBank/DDBJ whole genome shotgun (WGS) entry which is preliminary data.</text>
</comment>
<gene>
    <name evidence="3" type="ORF">OVN521_LOCUS11108</name>
    <name evidence="2" type="ORF">WKI299_LOCUS8279</name>
</gene>
<accession>A0A816NW05</accession>
<feature type="domain" description="Peptidase S1" evidence="1">
    <location>
        <begin position="1"/>
        <end position="91"/>
    </location>
</feature>
<dbReference type="InterPro" id="IPR043504">
    <property type="entry name" value="Peptidase_S1_PA_chymotrypsin"/>
</dbReference>
<dbReference type="Pfam" id="PF00089">
    <property type="entry name" value="Trypsin"/>
    <property type="match status" value="1"/>
</dbReference>
<dbReference type="InterPro" id="IPR009003">
    <property type="entry name" value="Peptidase_S1_PA"/>
</dbReference>
<proteinExistence type="predicted"/>